<accession>E9D229</accession>
<name>E9D229_COCPS</name>
<dbReference type="VEuPathDB" id="FungiDB:CPSG_03627"/>
<keyword evidence="2" id="KW-1185">Reference proteome</keyword>
<sequence>MSRAATDNSHIPYDNVKFFRSNVEGLAEATTVDIRRQSESEMKENVTECIVKWANYRPYTNSCQLQKGKPRK</sequence>
<dbReference type="HOGENOM" id="CLU_2722048_0_0_1"/>
<reference evidence="2" key="2">
    <citation type="submission" date="2010-03" db="EMBL/GenBank/DDBJ databases">
        <title>The genome sequence of Coccidioides posadasii strain Silveira.</title>
        <authorList>
            <consortium name="The Broad Institute Genome Sequencing Center for Infectious Disease"/>
            <person name="Neafsey D."/>
            <person name="Orbach M."/>
            <person name="Henn M.R."/>
            <person name="Cole G.T."/>
            <person name="Galgiani J."/>
            <person name="Gardner M.J."/>
            <person name="Kirkland T.N."/>
            <person name="Taylor J.W."/>
            <person name="Young S.K."/>
            <person name="Zeng Q."/>
            <person name="Koehrsen M."/>
            <person name="Alvarado L."/>
            <person name="Berlin A."/>
            <person name="Borenstein D."/>
            <person name="Chapman S.B."/>
            <person name="Chen Z."/>
            <person name="Engels R."/>
            <person name="Freedman E."/>
            <person name="Gellesch M."/>
            <person name="Goldberg J."/>
            <person name="Griggs A."/>
            <person name="Gujja S."/>
            <person name="Heilman E."/>
            <person name="Heiman D."/>
            <person name="Howarth C."/>
            <person name="Jen D."/>
            <person name="Larson L."/>
            <person name="Mehta T."/>
            <person name="Neiman D."/>
            <person name="Park D."/>
            <person name="Pearson M."/>
            <person name="Richards J."/>
            <person name="Roberts A."/>
            <person name="Saif S."/>
            <person name="Shea T."/>
            <person name="Shenoy N."/>
            <person name="Sisk P."/>
            <person name="Stolte C."/>
            <person name="Sykes S."/>
            <person name="Walk T."/>
            <person name="White J."/>
            <person name="Yandava C."/>
            <person name="Haas B."/>
            <person name="Nusbaum C."/>
            <person name="Birren B."/>
        </authorList>
    </citation>
    <scope>NUCLEOTIDE SEQUENCE [LARGE SCALE GENOMIC DNA]</scope>
    <source>
        <strain evidence="2">RMSCC 757 / Silveira</strain>
    </source>
</reference>
<dbReference type="Proteomes" id="UP000002497">
    <property type="component" value="Unassembled WGS sequence"/>
</dbReference>
<evidence type="ECO:0000313" key="2">
    <source>
        <dbReference type="Proteomes" id="UP000002497"/>
    </source>
</evidence>
<proteinExistence type="predicted"/>
<dbReference type="EMBL" id="GL636490">
    <property type="protein sequence ID" value="EFW19243.1"/>
    <property type="molecule type" value="Genomic_DNA"/>
</dbReference>
<gene>
    <name evidence="1" type="ORF">CPSG_03627</name>
</gene>
<protein>
    <submittedName>
        <fullName evidence="1">Uncharacterized protein</fullName>
    </submittedName>
</protein>
<dbReference type="AlphaFoldDB" id="E9D229"/>
<organism evidence="2">
    <name type="scientific">Coccidioides posadasii (strain RMSCC 757 / Silveira)</name>
    <name type="common">Valley fever fungus</name>
    <dbReference type="NCBI Taxonomy" id="443226"/>
    <lineage>
        <taxon>Eukaryota</taxon>
        <taxon>Fungi</taxon>
        <taxon>Dikarya</taxon>
        <taxon>Ascomycota</taxon>
        <taxon>Pezizomycotina</taxon>
        <taxon>Eurotiomycetes</taxon>
        <taxon>Eurotiomycetidae</taxon>
        <taxon>Onygenales</taxon>
        <taxon>Onygenaceae</taxon>
        <taxon>Coccidioides</taxon>
    </lineage>
</organism>
<evidence type="ECO:0000313" key="1">
    <source>
        <dbReference type="EMBL" id="EFW19243.1"/>
    </source>
</evidence>
<reference evidence="2" key="1">
    <citation type="journal article" date="2010" name="Genome Res.">
        <title>Population genomic sequencing of Coccidioides fungi reveals recent hybridization and transposon control.</title>
        <authorList>
            <person name="Neafsey D.E."/>
            <person name="Barker B.M."/>
            <person name="Sharpton T.J."/>
            <person name="Stajich J.E."/>
            <person name="Park D.J."/>
            <person name="Whiston E."/>
            <person name="Hung C.-Y."/>
            <person name="McMahan C."/>
            <person name="White J."/>
            <person name="Sykes S."/>
            <person name="Heiman D."/>
            <person name="Young S."/>
            <person name="Zeng Q."/>
            <person name="Abouelleil A."/>
            <person name="Aftuck L."/>
            <person name="Bessette D."/>
            <person name="Brown A."/>
            <person name="FitzGerald M."/>
            <person name="Lui A."/>
            <person name="Macdonald J.P."/>
            <person name="Priest M."/>
            <person name="Orbach M.J."/>
            <person name="Galgiani J.N."/>
            <person name="Kirkland T.N."/>
            <person name="Cole G.T."/>
            <person name="Birren B.W."/>
            <person name="Henn M.R."/>
            <person name="Taylor J.W."/>
            <person name="Rounsley S.D."/>
        </authorList>
    </citation>
    <scope>NUCLEOTIDE SEQUENCE [LARGE SCALE GENOMIC DNA]</scope>
    <source>
        <strain evidence="2">RMSCC 757 / Silveira</strain>
    </source>
</reference>